<evidence type="ECO:0000256" key="1">
    <source>
        <dbReference type="ARBA" id="ARBA00023157"/>
    </source>
</evidence>
<evidence type="ECO:0000313" key="4">
    <source>
        <dbReference type="EMBL" id="KAK3578676.1"/>
    </source>
</evidence>
<sequence>MLTPNILPFSGPDGQQCPYYIPRGDLSLACIREPGHTCSFTCDEGYRTSISPTTLTCGSDLEWNHNPENLCQGMNIT</sequence>
<reference evidence="4" key="2">
    <citation type="journal article" date="2021" name="Genome Biol. Evol.">
        <title>Developing a high-quality reference genome for a parasitic bivalve with doubly uniparental inheritance (Bivalvia: Unionida).</title>
        <authorList>
            <person name="Smith C.H."/>
        </authorList>
    </citation>
    <scope>NUCLEOTIDE SEQUENCE</scope>
    <source>
        <strain evidence="4">CHS0354</strain>
        <tissue evidence="4">Mantle</tissue>
    </source>
</reference>
<evidence type="ECO:0000259" key="3">
    <source>
        <dbReference type="PROSITE" id="PS50923"/>
    </source>
</evidence>
<keyword evidence="2" id="KW-0768">Sushi</keyword>
<dbReference type="Pfam" id="PF00084">
    <property type="entry name" value="Sushi"/>
    <property type="match status" value="1"/>
</dbReference>
<dbReference type="PROSITE" id="PS50923">
    <property type="entry name" value="SUSHI"/>
    <property type="match status" value="1"/>
</dbReference>
<dbReference type="InterPro" id="IPR035976">
    <property type="entry name" value="Sushi/SCR/CCP_sf"/>
</dbReference>
<keyword evidence="1" id="KW-1015">Disulfide bond</keyword>
<dbReference type="InterPro" id="IPR000436">
    <property type="entry name" value="Sushi_SCR_CCP_dom"/>
</dbReference>
<comment type="caution">
    <text evidence="2">Lacks conserved residue(s) required for the propagation of feature annotation.</text>
</comment>
<reference evidence="4" key="3">
    <citation type="submission" date="2023-05" db="EMBL/GenBank/DDBJ databases">
        <authorList>
            <person name="Smith C.H."/>
        </authorList>
    </citation>
    <scope>NUCLEOTIDE SEQUENCE</scope>
    <source>
        <strain evidence="4">CHS0354</strain>
        <tissue evidence="4">Mantle</tissue>
    </source>
</reference>
<dbReference type="Gene3D" id="2.10.70.10">
    <property type="entry name" value="Complement Module, domain 1"/>
    <property type="match status" value="1"/>
</dbReference>
<protein>
    <recommendedName>
        <fullName evidence="3">Sushi domain-containing protein</fullName>
    </recommendedName>
</protein>
<reference evidence="4" key="1">
    <citation type="journal article" date="2021" name="Genome Biol. Evol.">
        <title>A High-Quality Reference Genome for a Parasitic Bivalve with Doubly Uniparental Inheritance (Bivalvia: Unionida).</title>
        <authorList>
            <person name="Smith C.H."/>
        </authorList>
    </citation>
    <scope>NUCLEOTIDE SEQUENCE</scope>
    <source>
        <strain evidence="4">CHS0354</strain>
    </source>
</reference>
<gene>
    <name evidence="4" type="ORF">CHS0354_002979</name>
</gene>
<dbReference type="EMBL" id="JAEAOA010000236">
    <property type="protein sequence ID" value="KAK3578676.1"/>
    <property type="molecule type" value="Genomic_DNA"/>
</dbReference>
<dbReference type="CDD" id="cd00033">
    <property type="entry name" value="CCP"/>
    <property type="match status" value="1"/>
</dbReference>
<accession>A0AAE0RSC0</accession>
<organism evidence="4 5">
    <name type="scientific">Potamilus streckersoni</name>
    <dbReference type="NCBI Taxonomy" id="2493646"/>
    <lineage>
        <taxon>Eukaryota</taxon>
        <taxon>Metazoa</taxon>
        <taxon>Spiralia</taxon>
        <taxon>Lophotrochozoa</taxon>
        <taxon>Mollusca</taxon>
        <taxon>Bivalvia</taxon>
        <taxon>Autobranchia</taxon>
        <taxon>Heteroconchia</taxon>
        <taxon>Palaeoheterodonta</taxon>
        <taxon>Unionida</taxon>
        <taxon>Unionoidea</taxon>
        <taxon>Unionidae</taxon>
        <taxon>Ambleminae</taxon>
        <taxon>Lampsilini</taxon>
        <taxon>Potamilus</taxon>
    </lineage>
</organism>
<dbReference type="Proteomes" id="UP001195483">
    <property type="component" value="Unassembled WGS sequence"/>
</dbReference>
<comment type="caution">
    <text evidence="4">The sequence shown here is derived from an EMBL/GenBank/DDBJ whole genome shotgun (WGS) entry which is preliminary data.</text>
</comment>
<evidence type="ECO:0000256" key="2">
    <source>
        <dbReference type="PROSITE-ProRule" id="PRU00302"/>
    </source>
</evidence>
<keyword evidence="5" id="KW-1185">Reference proteome</keyword>
<feature type="domain" description="Sushi" evidence="3">
    <location>
        <begin position="15"/>
        <end position="73"/>
    </location>
</feature>
<dbReference type="SUPFAM" id="SSF57535">
    <property type="entry name" value="Complement control module/SCR domain"/>
    <property type="match status" value="1"/>
</dbReference>
<dbReference type="AlphaFoldDB" id="A0AAE0RSC0"/>
<proteinExistence type="predicted"/>
<name>A0AAE0RSC0_9BIVA</name>
<evidence type="ECO:0000313" key="5">
    <source>
        <dbReference type="Proteomes" id="UP001195483"/>
    </source>
</evidence>